<organism evidence="13 14">
    <name type="scientific">Dyella solisilvae</name>
    <dbReference type="NCBI Taxonomy" id="1920168"/>
    <lineage>
        <taxon>Bacteria</taxon>
        <taxon>Pseudomonadati</taxon>
        <taxon>Pseudomonadota</taxon>
        <taxon>Gammaproteobacteria</taxon>
        <taxon>Lysobacterales</taxon>
        <taxon>Rhodanobacteraceae</taxon>
        <taxon>Dyella</taxon>
    </lineage>
</organism>
<evidence type="ECO:0000256" key="6">
    <source>
        <dbReference type="ARBA" id="ARBA00022692"/>
    </source>
</evidence>
<dbReference type="SUPFAM" id="SSF54523">
    <property type="entry name" value="Pili subunits"/>
    <property type="match status" value="1"/>
</dbReference>
<comment type="caution">
    <text evidence="13">The sequence shown here is derived from an EMBL/GenBank/DDBJ whole genome shotgun (WGS) entry which is preliminary data.</text>
</comment>
<reference evidence="13 14" key="1">
    <citation type="submission" date="2018-07" db="EMBL/GenBank/DDBJ databases">
        <title>Dyella solisilvae sp. nov., isolated from the pine and broad-leaved mixed forest soil.</title>
        <authorList>
            <person name="Gao Z."/>
            <person name="Qiu L."/>
        </authorList>
    </citation>
    <scope>NUCLEOTIDE SEQUENCE [LARGE SCALE GENOMIC DNA]</scope>
    <source>
        <strain evidence="13 14">DHG54</strain>
    </source>
</reference>
<evidence type="ECO:0000313" key="13">
    <source>
        <dbReference type="EMBL" id="RDI99753.1"/>
    </source>
</evidence>
<evidence type="ECO:0000313" key="14">
    <source>
        <dbReference type="Proteomes" id="UP000254711"/>
    </source>
</evidence>
<dbReference type="Pfam" id="PF07963">
    <property type="entry name" value="N_methyl"/>
    <property type="match status" value="1"/>
</dbReference>
<dbReference type="GO" id="GO:0005886">
    <property type="term" value="C:plasma membrane"/>
    <property type="evidence" value="ECO:0007669"/>
    <property type="project" value="UniProtKB-SubCell"/>
</dbReference>
<dbReference type="InterPro" id="IPR012902">
    <property type="entry name" value="N_methyl_site"/>
</dbReference>
<accession>A0A370KAR5</accession>
<evidence type="ECO:0000259" key="12">
    <source>
        <dbReference type="Pfam" id="PF12019"/>
    </source>
</evidence>
<evidence type="ECO:0000256" key="2">
    <source>
        <dbReference type="ARBA" id="ARBA00021549"/>
    </source>
</evidence>
<keyword evidence="5" id="KW-0997">Cell inner membrane</keyword>
<dbReference type="GO" id="GO:0015627">
    <property type="term" value="C:type II protein secretion system complex"/>
    <property type="evidence" value="ECO:0007669"/>
    <property type="project" value="InterPro"/>
</dbReference>
<dbReference type="Gene3D" id="3.55.40.10">
    <property type="entry name" value="minor pseudopilin epsh domain"/>
    <property type="match status" value="1"/>
</dbReference>
<dbReference type="InterPro" id="IPR045584">
    <property type="entry name" value="Pilin-like"/>
</dbReference>
<comment type="subcellular location">
    <subcellularLocation>
        <location evidence="1">Cell inner membrane</location>
        <topology evidence="1">Single-pass membrane protein</topology>
    </subcellularLocation>
</comment>
<evidence type="ECO:0000256" key="8">
    <source>
        <dbReference type="ARBA" id="ARBA00023136"/>
    </source>
</evidence>
<feature type="transmembrane region" description="Helical" evidence="11">
    <location>
        <begin position="16"/>
        <end position="39"/>
    </location>
</feature>
<protein>
    <recommendedName>
        <fullName evidence="2">Type II secretion system protein H</fullName>
    </recommendedName>
    <alternativeName>
        <fullName evidence="10">General secretion pathway protein H</fullName>
    </alternativeName>
</protein>
<evidence type="ECO:0000256" key="4">
    <source>
        <dbReference type="ARBA" id="ARBA00022481"/>
    </source>
</evidence>
<evidence type="ECO:0000256" key="3">
    <source>
        <dbReference type="ARBA" id="ARBA00022475"/>
    </source>
</evidence>
<keyword evidence="7 11" id="KW-1133">Transmembrane helix</keyword>
<dbReference type="Pfam" id="PF12019">
    <property type="entry name" value="GspH"/>
    <property type="match status" value="1"/>
</dbReference>
<evidence type="ECO:0000256" key="10">
    <source>
        <dbReference type="ARBA" id="ARBA00030775"/>
    </source>
</evidence>
<name>A0A370KAR5_9GAMM</name>
<dbReference type="EMBL" id="QQSY01000001">
    <property type="protein sequence ID" value="RDI99753.1"/>
    <property type="molecule type" value="Genomic_DNA"/>
</dbReference>
<evidence type="ECO:0000256" key="7">
    <source>
        <dbReference type="ARBA" id="ARBA00022989"/>
    </source>
</evidence>
<dbReference type="AlphaFoldDB" id="A0A370KAR5"/>
<evidence type="ECO:0000256" key="1">
    <source>
        <dbReference type="ARBA" id="ARBA00004377"/>
    </source>
</evidence>
<dbReference type="NCBIfam" id="TIGR02532">
    <property type="entry name" value="IV_pilin_GFxxxE"/>
    <property type="match status" value="1"/>
</dbReference>
<gene>
    <name evidence="13" type="ORF">DVT68_02615</name>
</gene>
<keyword evidence="3" id="KW-1003">Cell membrane</keyword>
<evidence type="ECO:0000256" key="11">
    <source>
        <dbReference type="SAM" id="Phobius"/>
    </source>
</evidence>
<comment type="similarity">
    <text evidence="9">Belongs to the GSP H family.</text>
</comment>
<dbReference type="GO" id="GO:0015628">
    <property type="term" value="P:protein secretion by the type II secretion system"/>
    <property type="evidence" value="ECO:0007669"/>
    <property type="project" value="InterPro"/>
</dbReference>
<keyword evidence="14" id="KW-1185">Reference proteome</keyword>
<dbReference type="Proteomes" id="UP000254711">
    <property type="component" value="Unassembled WGS sequence"/>
</dbReference>
<dbReference type="PROSITE" id="PS00409">
    <property type="entry name" value="PROKAR_NTER_METHYL"/>
    <property type="match status" value="1"/>
</dbReference>
<keyword evidence="4" id="KW-0488">Methylation</keyword>
<feature type="domain" description="General secretion pathway GspH" evidence="12">
    <location>
        <begin position="51"/>
        <end position="163"/>
    </location>
</feature>
<keyword evidence="6 11" id="KW-0812">Transmembrane</keyword>
<evidence type="ECO:0000256" key="9">
    <source>
        <dbReference type="ARBA" id="ARBA00025772"/>
    </source>
</evidence>
<keyword evidence="8 11" id="KW-0472">Membrane</keyword>
<sequence length="203" mass="21278">MLVNAMHMHCGRVKGVTLVELMVTLAVLAVLMMVAAPGFSSVMKRQRVNGAATQLRADLAYARAEAVSRGSFVSICASSTGQSCSKSQDYSTGWIVYSYRVGSAGADQEYDASKSSDGFQLLRATDAPAGVSVHAADGNVISYGQQGQIKRDLAGGGYDFLVCSFPPGTERPENSSYVPGSDLRISGSGILILSSMKADATCD</sequence>
<evidence type="ECO:0000256" key="5">
    <source>
        <dbReference type="ARBA" id="ARBA00022519"/>
    </source>
</evidence>
<dbReference type="InterPro" id="IPR022346">
    <property type="entry name" value="T2SS_GspH"/>
</dbReference>
<proteinExistence type="inferred from homology"/>